<dbReference type="InterPro" id="IPR029865">
    <property type="entry name" value="KIAA0319-like"/>
</dbReference>
<sequence length="745" mass="77365">MTFNSPAVGLDFSGTFAEGVSGPGGGGCLWGTSLPGPPFRFTGVHLGDTYTGLVGPYAGGVWVEPSPNTVGFPEQFSTQSDQIDVSMLVDCGWVDVTHFENISGAGQSFSAVEFYGIKFRATDPTDEVEYDYEVGFFGATETVFELRKIPTQPANAAPTASAGPDQTVASAAAVTLDGTASSDPDAGQTITYAWSQTEGDAVTLSDATAASPSFTAPTLNPGDTAVELIFQLIVTDNLGLASTADVVTITVEAPANQAPTASAGPDQTVASAAAVTLDGTASSDPDAGQTITYAWSQTEGDAVTLSDATAASPTFTAPTLNPGDPEVVLTFQLIVTDNLGLASTADVVTITVVSGVSVALSGGPDAITGTDPFTVTATFSTNVTGFDDLANDVDVTNGSVTDISGSGAVYTLTIAPTGNGDVSIFIPAAAAQEDRDDGFVNPNSASDTLRIGNRIVEITERAISSFMLGRANNLASNQPRLSRFLRGEGCGSFNASGNDAGGSLEGCATQGNVWTEITASWGNGSSYSLGTIGAHQFINENFLLGGMVQFDRATDDRNNARGTGWMVGPYFAAKMAEQPLYFEGRLLYGQTSNRISPLGTYTDGFSTERWLAQLRAEGEIQQETITWIPLLDFTHTRDRSRAYTDSLGNAIGSQSVALTQLTSGMDFRVPLQSDAGSLELTGGASAIYSSTRGGSADFENGRGRVHMGMNWDSGQGTTVRAGTFYDGIGSRFRSVGGNLGVDIRF</sequence>
<gene>
    <name evidence="2" type="ORF">BD293_4566</name>
</gene>
<comment type="caution">
    <text evidence="2">The sequence shown here is derived from an EMBL/GenBank/DDBJ whole genome shotgun (WGS) entry which is preliminary data.</text>
</comment>
<dbReference type="Pfam" id="PF22352">
    <property type="entry name" value="K319L-like_PKD"/>
    <property type="match status" value="2"/>
</dbReference>
<dbReference type="InterPro" id="IPR013783">
    <property type="entry name" value="Ig-like_fold"/>
</dbReference>
<accession>A0A543K3D5</accession>
<dbReference type="InterPro" id="IPR036709">
    <property type="entry name" value="Autotransporte_beta_dom_sf"/>
</dbReference>
<dbReference type="SUPFAM" id="SSF103515">
    <property type="entry name" value="Autotransporter"/>
    <property type="match status" value="1"/>
</dbReference>
<organism evidence="2 3">
    <name type="scientific">Roseinatronobacter monicus</name>
    <dbReference type="NCBI Taxonomy" id="393481"/>
    <lineage>
        <taxon>Bacteria</taxon>
        <taxon>Pseudomonadati</taxon>
        <taxon>Pseudomonadota</taxon>
        <taxon>Alphaproteobacteria</taxon>
        <taxon>Rhodobacterales</taxon>
        <taxon>Paracoccaceae</taxon>
        <taxon>Roseinatronobacter</taxon>
    </lineage>
</organism>
<feature type="domain" description="Autotransporter" evidence="1">
    <location>
        <begin position="506"/>
        <end position="745"/>
    </location>
</feature>
<evidence type="ECO:0000313" key="3">
    <source>
        <dbReference type="Proteomes" id="UP000320582"/>
    </source>
</evidence>
<dbReference type="SMART" id="SM00869">
    <property type="entry name" value="Autotransporter"/>
    <property type="match status" value="1"/>
</dbReference>
<reference evidence="2 3" key="1">
    <citation type="submission" date="2019-06" db="EMBL/GenBank/DDBJ databases">
        <title>Genomic Encyclopedia of Archaeal and Bacterial Type Strains, Phase II (KMG-II): from individual species to whole genera.</title>
        <authorList>
            <person name="Goeker M."/>
        </authorList>
    </citation>
    <scope>NUCLEOTIDE SEQUENCE [LARGE SCALE GENOMIC DNA]</scope>
    <source>
        <strain evidence="2 3">DSM 18423</strain>
    </source>
</reference>
<evidence type="ECO:0000259" key="1">
    <source>
        <dbReference type="PROSITE" id="PS51208"/>
    </source>
</evidence>
<dbReference type="GO" id="GO:0031410">
    <property type="term" value="C:cytoplasmic vesicle"/>
    <property type="evidence" value="ECO:0007669"/>
    <property type="project" value="TreeGrafter"/>
</dbReference>
<dbReference type="InterPro" id="IPR035986">
    <property type="entry name" value="PKD_dom_sf"/>
</dbReference>
<dbReference type="PANTHER" id="PTHR46182">
    <property type="entry name" value="FI19480P1"/>
    <property type="match status" value="1"/>
</dbReference>
<dbReference type="SUPFAM" id="SSF49299">
    <property type="entry name" value="PKD domain"/>
    <property type="match status" value="2"/>
</dbReference>
<dbReference type="EMBL" id="VFPT01000006">
    <property type="protein sequence ID" value="TQM89544.1"/>
    <property type="molecule type" value="Genomic_DNA"/>
</dbReference>
<dbReference type="Gene3D" id="2.60.40.10">
    <property type="entry name" value="Immunoglobulins"/>
    <property type="match status" value="2"/>
</dbReference>
<dbReference type="Proteomes" id="UP000320582">
    <property type="component" value="Unassembled WGS sequence"/>
</dbReference>
<evidence type="ECO:0000313" key="2">
    <source>
        <dbReference type="EMBL" id="TQM89544.1"/>
    </source>
</evidence>
<keyword evidence="3" id="KW-1185">Reference proteome</keyword>
<protein>
    <recommendedName>
        <fullName evidence="1">Autotransporter domain-containing protein</fullName>
    </recommendedName>
</protein>
<dbReference type="AlphaFoldDB" id="A0A543K3D5"/>
<proteinExistence type="predicted"/>
<dbReference type="PROSITE" id="PS51208">
    <property type="entry name" value="AUTOTRANSPORTER"/>
    <property type="match status" value="1"/>
</dbReference>
<name>A0A543K3D5_9RHOB</name>
<dbReference type="GO" id="GO:0016020">
    <property type="term" value="C:membrane"/>
    <property type="evidence" value="ECO:0007669"/>
    <property type="project" value="TreeGrafter"/>
</dbReference>
<dbReference type="PANTHER" id="PTHR46182:SF2">
    <property type="entry name" value="FI19480P1"/>
    <property type="match status" value="1"/>
</dbReference>
<dbReference type="InterPro" id="IPR005546">
    <property type="entry name" value="Autotransporte_beta"/>
</dbReference>